<comment type="catalytic activity">
    <reaction evidence="5">
        <text>L-tryptophan + O2 = N-formyl-L-kynurenine</text>
        <dbReference type="Rhea" id="RHEA:24536"/>
        <dbReference type="ChEBI" id="CHEBI:15379"/>
        <dbReference type="ChEBI" id="CHEBI:57912"/>
        <dbReference type="ChEBI" id="CHEBI:58629"/>
    </reaction>
</comment>
<dbReference type="SUPFAM" id="SSF140959">
    <property type="entry name" value="Indolic compounds 2,3-dioxygenase-like"/>
    <property type="match status" value="1"/>
</dbReference>
<keyword evidence="3 4" id="KW-0408">Iron</keyword>
<dbReference type="EC" id="1.13.11.52" evidence="5"/>
<evidence type="ECO:0000256" key="1">
    <source>
        <dbReference type="ARBA" id="ARBA00007119"/>
    </source>
</evidence>
<evidence type="ECO:0000256" key="2">
    <source>
        <dbReference type="ARBA" id="ARBA00022723"/>
    </source>
</evidence>
<keyword evidence="2 4" id="KW-0479">Metal-binding</keyword>
<accession>A0A1E3BJ15</accession>
<protein>
    <recommendedName>
        <fullName evidence="5">Indoleamine 2,3-dioxygenase</fullName>
        <ecNumber evidence="5">1.13.11.52</ecNumber>
    </recommendedName>
</protein>
<dbReference type="InterPro" id="IPR037217">
    <property type="entry name" value="Trp/Indoleamine_2_3_dOase-like"/>
</dbReference>
<dbReference type="InterPro" id="IPR000898">
    <property type="entry name" value="Indolamine_dOase"/>
</dbReference>
<keyword evidence="4 5" id="KW-0349">Heme</keyword>
<keyword evidence="8" id="KW-1185">Reference proteome</keyword>
<dbReference type="Gene3D" id="1.20.58.480">
    <property type="match status" value="1"/>
</dbReference>
<dbReference type="VEuPathDB" id="FungiDB:SI65_03429"/>
<feature type="compositionally biased region" description="Basic and acidic residues" evidence="6">
    <location>
        <begin position="372"/>
        <end position="384"/>
    </location>
</feature>
<gene>
    <name evidence="7" type="ORF">SI65_03429</name>
</gene>
<reference evidence="7 8" key="1">
    <citation type="journal article" date="2016" name="BMC Genomics">
        <title>Comparative genomic and transcriptomic analyses of the Fuzhuan brick tea-fermentation fungus Aspergillus cristatus.</title>
        <authorList>
            <person name="Ge Y."/>
            <person name="Wang Y."/>
            <person name="Liu Y."/>
            <person name="Tan Y."/>
            <person name="Ren X."/>
            <person name="Zhang X."/>
            <person name="Hyde K.D."/>
            <person name="Liu Y."/>
            <person name="Liu Z."/>
        </authorList>
    </citation>
    <scope>NUCLEOTIDE SEQUENCE [LARGE SCALE GENOMIC DNA]</scope>
    <source>
        <strain evidence="7 8">GZAAS20.1005</strain>
    </source>
</reference>
<dbReference type="STRING" id="573508.A0A1E3BJ15"/>
<evidence type="ECO:0000256" key="6">
    <source>
        <dbReference type="SAM" id="MobiDB-lite"/>
    </source>
</evidence>
<feature type="binding site" description="proximal binding residue" evidence="4">
    <location>
        <position position="352"/>
    </location>
    <ligand>
        <name>heme b</name>
        <dbReference type="ChEBI" id="CHEBI:60344"/>
    </ligand>
    <ligandPart>
        <name>Fe</name>
        <dbReference type="ChEBI" id="CHEBI:18248"/>
    </ligandPart>
</feature>
<proteinExistence type="inferred from homology"/>
<keyword evidence="5" id="KW-0560">Oxidoreductase</keyword>
<comment type="similarity">
    <text evidence="1 5">Belongs to the indoleamine 2,3-dioxygenase family.</text>
</comment>
<dbReference type="GO" id="GO:0034354">
    <property type="term" value="P:'de novo' NAD+ biosynthetic process from L-tryptophan"/>
    <property type="evidence" value="ECO:0007669"/>
    <property type="project" value="TreeGrafter"/>
</dbReference>
<evidence type="ECO:0000256" key="4">
    <source>
        <dbReference type="PIRSR" id="PIRSR600898-1"/>
    </source>
</evidence>
<comment type="function">
    <text evidence="5">Produces N-formyl-kynurenine through the oxidation of tryptophan.</text>
</comment>
<dbReference type="GO" id="GO:0020037">
    <property type="term" value="F:heme binding"/>
    <property type="evidence" value="ECO:0007669"/>
    <property type="project" value="UniProtKB-UniRule"/>
</dbReference>
<feature type="region of interest" description="Disordered" evidence="6">
    <location>
        <begin position="372"/>
        <end position="394"/>
    </location>
</feature>
<dbReference type="Proteomes" id="UP000094569">
    <property type="component" value="Unassembled WGS sequence"/>
</dbReference>
<evidence type="ECO:0000256" key="3">
    <source>
        <dbReference type="ARBA" id="ARBA00023004"/>
    </source>
</evidence>
<dbReference type="PANTHER" id="PTHR28657">
    <property type="entry name" value="INDOLEAMINE 2,3-DIOXYGENASE"/>
    <property type="match status" value="1"/>
</dbReference>
<dbReference type="GO" id="GO:0046872">
    <property type="term" value="F:metal ion binding"/>
    <property type="evidence" value="ECO:0007669"/>
    <property type="project" value="UniProtKB-UniRule"/>
</dbReference>
<dbReference type="Pfam" id="PF01231">
    <property type="entry name" value="IDO"/>
    <property type="match status" value="1"/>
</dbReference>
<dbReference type="GO" id="GO:0005737">
    <property type="term" value="C:cytoplasm"/>
    <property type="evidence" value="ECO:0007669"/>
    <property type="project" value="TreeGrafter"/>
</dbReference>
<dbReference type="GO" id="GO:0033754">
    <property type="term" value="F:indoleamine 2,3-dioxygenase activity"/>
    <property type="evidence" value="ECO:0007669"/>
    <property type="project" value="UniProtKB-EC"/>
</dbReference>
<evidence type="ECO:0000313" key="7">
    <source>
        <dbReference type="EMBL" id="ODM20376.1"/>
    </source>
</evidence>
<dbReference type="GO" id="GO:0019441">
    <property type="term" value="P:L-tryptophan catabolic process to kynurenine"/>
    <property type="evidence" value="ECO:0007669"/>
    <property type="project" value="UniProtKB-UniRule"/>
</dbReference>
<comment type="caution">
    <text evidence="7">The sequence shown here is derived from an EMBL/GenBank/DDBJ whole genome shotgun (WGS) entry which is preliminary data.</text>
</comment>
<evidence type="ECO:0000256" key="5">
    <source>
        <dbReference type="RuleBase" id="RU369119"/>
    </source>
</evidence>
<evidence type="ECO:0000313" key="8">
    <source>
        <dbReference type="Proteomes" id="UP000094569"/>
    </source>
</evidence>
<sequence length="422" mass="47387">MAELLASLENYRVSPESGFLPSCPPLERLPNPYYEPWETVATSLAKFIDNGTLKKRVHTMPVLSTAFVLTEEEWRRAYVILGFVCNGYLFGGDNPPDRLPLSISQPMIEVSSYLGLPPVPTYAGQALWNFRRVGDSYLALRPEDVETLVSFTGSSEESGFFAVILSIEARGAELIPTMLEGIEAARRQDARLLMDCFQTAAGVLTDIASLLQGMYKNCNQEFFYHRLRPFLDGIRNLDSVGLPDGVFFEEKHGGQYRKYFGPSNAQSSLFAFIDITLGIKHKQEGFEGKTATHKNTYLKEMRIYMPRPHRELLNDVERVANIREFVCAHPEDMRLQDTYTNLAALAHVRQAHIQMVARYVVIMAKRPLAEKSDGQLNSDARRGEGVNGTEGTSSMSFLKSVRNSVLQAKGETASKIHAYPQR</sequence>
<name>A0A1E3BJ15_ASPCR</name>
<keyword evidence="5" id="KW-0223">Dioxygenase</keyword>
<dbReference type="EMBL" id="JXNT01000003">
    <property type="protein sequence ID" value="ODM20376.1"/>
    <property type="molecule type" value="Genomic_DNA"/>
</dbReference>
<dbReference type="PANTHER" id="PTHR28657:SF5">
    <property type="entry name" value="INDOLEAMINE 2,3-DIOXYGENASE"/>
    <property type="match status" value="1"/>
</dbReference>
<dbReference type="AlphaFoldDB" id="A0A1E3BJ15"/>
<dbReference type="OrthoDB" id="540174at2759"/>
<organism evidence="7 8">
    <name type="scientific">Aspergillus cristatus</name>
    <name type="common">Chinese Fuzhuan brick tea-fermentation fungus</name>
    <name type="synonym">Eurotium cristatum</name>
    <dbReference type="NCBI Taxonomy" id="573508"/>
    <lineage>
        <taxon>Eukaryota</taxon>
        <taxon>Fungi</taxon>
        <taxon>Dikarya</taxon>
        <taxon>Ascomycota</taxon>
        <taxon>Pezizomycotina</taxon>
        <taxon>Eurotiomycetes</taxon>
        <taxon>Eurotiomycetidae</taxon>
        <taxon>Eurotiales</taxon>
        <taxon>Aspergillaceae</taxon>
        <taxon>Aspergillus</taxon>
        <taxon>Aspergillus subgen. Aspergillus</taxon>
    </lineage>
</organism>